<dbReference type="GO" id="GO:0005975">
    <property type="term" value="P:carbohydrate metabolic process"/>
    <property type="evidence" value="ECO:0007669"/>
    <property type="project" value="InterPro"/>
</dbReference>
<sequence length="246" mass="27533">MKLFIDTANLADIEEALRGGFIRGITTNPSLLAKEPKGNYVEHIKRITGLAEKYGENISVSIEVFSNDEKEMVRQAVDFVKQIKYKHLAVKIPVSYRGQSNLNVIKTLSDKGITVNCTACVTSLQLMMAAAAGAKYVSLFYNRLRDAENEEKYKAEREALIAGSIVERQDYDPDKVLRETVPLLSDYPEAEIIVGSIRTPLDVKRSALAGGHIVTASLKVLKDSLMHFKTDDSVERFLKDFESWTK</sequence>
<dbReference type="InterPro" id="IPR001585">
    <property type="entry name" value="TAL/FSA"/>
</dbReference>
<dbReference type="STRING" id="1798512.A3A39_04330"/>
<accession>A0A1F6F3G2</accession>
<dbReference type="InterPro" id="IPR018225">
    <property type="entry name" value="Transaldolase_AS"/>
</dbReference>
<dbReference type="PANTHER" id="PTHR10683:SF40">
    <property type="entry name" value="FRUCTOSE-6-PHOSPHATE ALDOLASE 1-RELATED"/>
    <property type="match status" value="1"/>
</dbReference>
<name>A0A1F6F3G2_9BACT</name>
<keyword evidence="1" id="KW-0704">Schiff base</keyword>
<dbReference type="Pfam" id="PF00923">
    <property type="entry name" value="TAL_FSA"/>
    <property type="match status" value="1"/>
</dbReference>
<dbReference type="PANTHER" id="PTHR10683">
    <property type="entry name" value="TRANSALDOLASE"/>
    <property type="match status" value="1"/>
</dbReference>
<evidence type="ECO:0008006" key="4">
    <source>
        <dbReference type="Google" id="ProtNLM"/>
    </source>
</evidence>
<dbReference type="Proteomes" id="UP000177372">
    <property type="component" value="Unassembled WGS sequence"/>
</dbReference>
<dbReference type="SUPFAM" id="SSF51569">
    <property type="entry name" value="Aldolase"/>
    <property type="match status" value="1"/>
</dbReference>
<evidence type="ECO:0000256" key="1">
    <source>
        <dbReference type="ARBA" id="ARBA00023270"/>
    </source>
</evidence>
<organism evidence="2 3">
    <name type="scientific">Candidatus Kaiserbacteria bacterium RIFCSPLOWO2_01_FULL_54_13</name>
    <dbReference type="NCBI Taxonomy" id="1798512"/>
    <lineage>
        <taxon>Bacteria</taxon>
        <taxon>Candidatus Kaiseribacteriota</taxon>
    </lineage>
</organism>
<dbReference type="AlphaFoldDB" id="A0A1F6F3G2"/>
<evidence type="ECO:0000313" key="2">
    <source>
        <dbReference type="EMBL" id="OGG80383.1"/>
    </source>
</evidence>
<dbReference type="InterPro" id="IPR013785">
    <property type="entry name" value="Aldolase_TIM"/>
</dbReference>
<dbReference type="Gene3D" id="3.20.20.70">
    <property type="entry name" value="Aldolase class I"/>
    <property type="match status" value="1"/>
</dbReference>
<proteinExistence type="predicted"/>
<gene>
    <name evidence="2" type="ORF">A3A39_04330</name>
</gene>
<dbReference type="PROSITE" id="PS01054">
    <property type="entry name" value="TRANSALDOLASE_1"/>
    <property type="match status" value="1"/>
</dbReference>
<evidence type="ECO:0000313" key="3">
    <source>
        <dbReference type="Proteomes" id="UP000177372"/>
    </source>
</evidence>
<reference evidence="2 3" key="1">
    <citation type="journal article" date="2016" name="Nat. Commun.">
        <title>Thousands of microbial genomes shed light on interconnected biogeochemical processes in an aquifer system.</title>
        <authorList>
            <person name="Anantharaman K."/>
            <person name="Brown C.T."/>
            <person name="Hug L.A."/>
            <person name="Sharon I."/>
            <person name="Castelle C.J."/>
            <person name="Probst A.J."/>
            <person name="Thomas B.C."/>
            <person name="Singh A."/>
            <person name="Wilkins M.J."/>
            <person name="Karaoz U."/>
            <person name="Brodie E.L."/>
            <person name="Williams K.H."/>
            <person name="Hubbard S.S."/>
            <person name="Banfield J.F."/>
        </authorList>
    </citation>
    <scope>NUCLEOTIDE SEQUENCE [LARGE SCALE GENOMIC DNA]</scope>
</reference>
<dbReference type="EMBL" id="MFLZ01000009">
    <property type="protein sequence ID" value="OGG80383.1"/>
    <property type="molecule type" value="Genomic_DNA"/>
</dbReference>
<protein>
    <recommendedName>
        <fullName evidence="4">Transaldolase</fullName>
    </recommendedName>
</protein>
<comment type="caution">
    <text evidence="2">The sequence shown here is derived from an EMBL/GenBank/DDBJ whole genome shotgun (WGS) entry which is preliminary data.</text>
</comment>